<keyword evidence="1" id="KW-0175">Coiled coil</keyword>
<name>A0A0M3G6M7_HAEHA</name>
<dbReference type="PATRIC" id="fig|726.54.peg.1056"/>
<accession>A0A0M3G6M7</accession>
<reference evidence="3 4" key="1">
    <citation type="submission" date="2015-05" db="EMBL/GenBank/DDBJ databases">
        <title>Comparative analyses of the lipooligosaccharides from nottypeable Haemophilus influenzae and Haemophilus haemolyticus.</title>
        <authorList>
            <person name="Post D.M.B."/>
            <person name="Ketterer M.R."/>
            <person name="Coffin J.E."/>
            <person name="Reinders L.M."/>
            <person name="Munson R.S.Jr."/>
            <person name="Bair T.B."/>
            <person name="Murphy T.F."/>
            <person name="Foster E."/>
            <person name="Gibson B.W."/>
            <person name="Apicella M.A."/>
        </authorList>
    </citation>
    <scope>NUCLEOTIDE SEQUENCE [LARGE SCALE GENOMIC DNA]</scope>
    <source>
        <strain evidence="3 4">11P18</strain>
    </source>
</reference>
<evidence type="ECO:0000313" key="4">
    <source>
        <dbReference type="Proteomes" id="UP000034750"/>
    </source>
</evidence>
<dbReference type="Proteomes" id="UP000034750">
    <property type="component" value="Unassembled WGS sequence"/>
</dbReference>
<sequence>MNSDLINNINEVRNELKEIKKEINSERHKLSKISKHLTNYSVVRASGRIEILFKKILFDRLKLDCGTSHNRIKDFISKEIIDSSSNPTTGMIEHYLSKFDSNWNKSFSDKLKKHENNIKSDLNSLVQLRHDVAHGNNCTATIDTIITYYESGVLVLDILDSVVSSEGSSIPIISS</sequence>
<feature type="domain" description="RiboL-PSP-HEPN" evidence="2">
    <location>
        <begin position="8"/>
        <end position="163"/>
    </location>
</feature>
<evidence type="ECO:0000256" key="1">
    <source>
        <dbReference type="SAM" id="Coils"/>
    </source>
</evidence>
<organism evidence="3 4">
    <name type="scientific">Haemophilus haemolyticus</name>
    <dbReference type="NCBI Taxonomy" id="726"/>
    <lineage>
        <taxon>Bacteria</taxon>
        <taxon>Pseudomonadati</taxon>
        <taxon>Pseudomonadota</taxon>
        <taxon>Gammaproteobacteria</taxon>
        <taxon>Pasteurellales</taxon>
        <taxon>Pasteurellaceae</taxon>
        <taxon>Haemophilus</taxon>
    </lineage>
</organism>
<comment type="caution">
    <text evidence="3">The sequence shown here is derived from an EMBL/GenBank/DDBJ whole genome shotgun (WGS) entry which is preliminary data.</text>
</comment>
<dbReference type="InterPro" id="IPR041519">
    <property type="entry name" value="HEPN_RiboL-PSP"/>
</dbReference>
<gene>
    <name evidence="3" type="ORF">AAX18_05295</name>
</gene>
<dbReference type="EMBL" id="LCTK01000023">
    <property type="protein sequence ID" value="KKZ58660.1"/>
    <property type="molecule type" value="Genomic_DNA"/>
</dbReference>
<proteinExistence type="predicted"/>
<protein>
    <recommendedName>
        <fullName evidence="2">RiboL-PSP-HEPN domain-containing protein</fullName>
    </recommendedName>
</protein>
<dbReference type="RefSeq" id="WP_046953190.1">
    <property type="nucleotide sequence ID" value="NZ_CP031238.1"/>
</dbReference>
<dbReference type="Pfam" id="PF18735">
    <property type="entry name" value="HEPN_RiboL-PSP"/>
    <property type="match status" value="1"/>
</dbReference>
<evidence type="ECO:0000259" key="2">
    <source>
        <dbReference type="Pfam" id="PF18735"/>
    </source>
</evidence>
<feature type="coiled-coil region" evidence="1">
    <location>
        <begin position="2"/>
        <end position="36"/>
    </location>
</feature>
<evidence type="ECO:0000313" key="3">
    <source>
        <dbReference type="EMBL" id="KKZ58660.1"/>
    </source>
</evidence>
<dbReference type="AlphaFoldDB" id="A0A0M3G6M7"/>